<dbReference type="EMBL" id="LK028590">
    <property type="protein sequence ID" value="CDS23370.1"/>
    <property type="molecule type" value="Genomic_DNA"/>
</dbReference>
<name>A0A068WY37_ECHGR</name>
<dbReference type="Proteomes" id="UP000492820">
    <property type="component" value="Unassembled WGS sequence"/>
</dbReference>
<keyword evidence="1" id="KW-0812">Transmembrane</keyword>
<sequence>MIKRGLMAFMRSSLDRANNTWCFNYIINESRWKGSGCRLMMLRMQNNLIACVIVVFLCIISSSIVGAISVLARMVPAAMVNAYLYLTACKSTPSVVTRLCHFASFDSFIAIGMQNNLIAYVVIDILCIISSSIVGAVSVLACMVPAAIVKAYLNLIACKFRLLVFPGLVII</sequence>
<protein>
    <submittedName>
        <fullName evidence="4">CASP-like protein</fullName>
    </submittedName>
</protein>
<keyword evidence="1" id="KW-0472">Membrane</keyword>
<evidence type="ECO:0000313" key="2">
    <source>
        <dbReference type="EMBL" id="CDS23370.1"/>
    </source>
</evidence>
<evidence type="ECO:0000313" key="4">
    <source>
        <dbReference type="WBParaSite" id="EgrG_002040400"/>
    </source>
</evidence>
<dbReference type="AlphaFoldDB" id="A0A068WY37"/>
<evidence type="ECO:0000313" key="3">
    <source>
        <dbReference type="Proteomes" id="UP000492820"/>
    </source>
</evidence>
<reference evidence="2 3" key="1">
    <citation type="journal article" date="2013" name="Nature">
        <title>The genomes of four tapeworm species reveal adaptations to parasitism.</title>
        <authorList>
            <person name="Tsai I.J."/>
            <person name="Zarowiecki M."/>
            <person name="Holroyd N."/>
            <person name="Garciarrubio A."/>
            <person name="Sanchez-Flores A."/>
            <person name="Brooks K.L."/>
            <person name="Tracey A."/>
            <person name="Bobes R.J."/>
            <person name="Fragoso G."/>
            <person name="Sciutto E."/>
            <person name="Aslett M."/>
            <person name="Beasley H."/>
            <person name="Bennett H.M."/>
            <person name="Cai J."/>
            <person name="Camicia F."/>
            <person name="Clark R."/>
            <person name="Cucher M."/>
            <person name="De Silva N."/>
            <person name="Day T.A."/>
            <person name="Deplazes P."/>
            <person name="Estrada K."/>
            <person name="Fernandez C."/>
            <person name="Holland P.W."/>
            <person name="Hou J."/>
            <person name="Hu S."/>
            <person name="Huckvale T."/>
            <person name="Hung S.S."/>
            <person name="Kamenetzky L."/>
            <person name="Keane J.A."/>
            <person name="Kiss F."/>
            <person name="Koziol U."/>
            <person name="Lambert O."/>
            <person name="Liu K."/>
            <person name="Luo X."/>
            <person name="Luo Y."/>
            <person name="Macchiaroli N."/>
            <person name="Nichol S."/>
            <person name="Paps J."/>
            <person name="Parkinson J."/>
            <person name="Pouchkina-Stantcheva N."/>
            <person name="Riddiford N."/>
            <person name="Rosenzvit M."/>
            <person name="Salinas G."/>
            <person name="Wasmuth J.D."/>
            <person name="Zamanian M."/>
            <person name="Zheng Y."/>
            <person name="Cai X."/>
            <person name="Soberon X."/>
            <person name="Olson P.D."/>
            <person name="Laclette J.P."/>
            <person name="Brehm K."/>
            <person name="Berriman M."/>
            <person name="Garciarrubio A."/>
            <person name="Bobes R.J."/>
            <person name="Fragoso G."/>
            <person name="Sanchez-Flores A."/>
            <person name="Estrada K."/>
            <person name="Cevallos M.A."/>
            <person name="Morett E."/>
            <person name="Gonzalez V."/>
            <person name="Portillo T."/>
            <person name="Ochoa-Leyva A."/>
            <person name="Jose M.V."/>
            <person name="Sciutto E."/>
            <person name="Landa A."/>
            <person name="Jimenez L."/>
            <person name="Valdes V."/>
            <person name="Carrero J.C."/>
            <person name="Larralde C."/>
            <person name="Morales-Montor J."/>
            <person name="Limon-Lason J."/>
            <person name="Soberon X."/>
            <person name="Laclette J.P."/>
        </authorList>
    </citation>
    <scope>NUCLEOTIDE SEQUENCE [LARGE SCALE GENOMIC DNA]</scope>
</reference>
<accession>A0A068WY37</accession>
<evidence type="ECO:0000256" key="1">
    <source>
        <dbReference type="SAM" id="Phobius"/>
    </source>
</evidence>
<proteinExistence type="predicted"/>
<organism evidence="2">
    <name type="scientific">Echinococcus granulosus</name>
    <name type="common">Hydatid tapeworm</name>
    <dbReference type="NCBI Taxonomy" id="6210"/>
    <lineage>
        <taxon>Eukaryota</taxon>
        <taxon>Metazoa</taxon>
        <taxon>Spiralia</taxon>
        <taxon>Lophotrochozoa</taxon>
        <taxon>Platyhelminthes</taxon>
        <taxon>Cestoda</taxon>
        <taxon>Eucestoda</taxon>
        <taxon>Cyclophyllidea</taxon>
        <taxon>Taeniidae</taxon>
        <taxon>Echinococcus</taxon>
        <taxon>Echinococcus granulosus group</taxon>
    </lineage>
</organism>
<dbReference type="OrthoDB" id="6241035at2759"/>
<reference evidence="4" key="3">
    <citation type="submission" date="2020-10" db="UniProtKB">
        <authorList>
            <consortium name="WormBaseParasite"/>
        </authorList>
    </citation>
    <scope>IDENTIFICATION</scope>
</reference>
<reference evidence="2" key="2">
    <citation type="submission" date="2014-06" db="EMBL/GenBank/DDBJ databases">
        <authorList>
            <person name="Aslett M."/>
        </authorList>
    </citation>
    <scope>NUCLEOTIDE SEQUENCE</scope>
</reference>
<dbReference type="WBParaSite" id="EgrG_002040400">
    <property type="protein sequence ID" value="EgrG_002040400"/>
    <property type="gene ID" value="EgrG_002040400"/>
</dbReference>
<keyword evidence="1" id="KW-1133">Transmembrane helix</keyword>
<feature type="transmembrane region" description="Helical" evidence="1">
    <location>
        <begin position="48"/>
        <end position="72"/>
    </location>
</feature>
<feature type="transmembrane region" description="Helical" evidence="1">
    <location>
        <begin position="117"/>
        <end position="144"/>
    </location>
</feature>
<gene>
    <name evidence="2" type="ORF">EgrG_002040400</name>
</gene>